<dbReference type="NCBIfam" id="NF009093">
    <property type="entry name" value="PRK12429.1"/>
    <property type="match status" value="1"/>
</dbReference>
<dbReference type="RefSeq" id="WP_127683258.1">
    <property type="nucleotide sequence ID" value="NZ_SACM01000003.1"/>
</dbReference>
<evidence type="ECO:0000256" key="1">
    <source>
        <dbReference type="ARBA" id="ARBA00006484"/>
    </source>
</evidence>
<dbReference type="FunFam" id="3.40.50.720:FF:000084">
    <property type="entry name" value="Short-chain dehydrogenase reductase"/>
    <property type="match status" value="1"/>
</dbReference>
<evidence type="ECO:0000256" key="2">
    <source>
        <dbReference type="RuleBase" id="RU000363"/>
    </source>
</evidence>
<organism evidence="3 4">
    <name type="scientific">Inhella crocodyli</name>
    <dbReference type="NCBI Taxonomy" id="2499851"/>
    <lineage>
        <taxon>Bacteria</taxon>
        <taxon>Pseudomonadati</taxon>
        <taxon>Pseudomonadota</taxon>
        <taxon>Betaproteobacteria</taxon>
        <taxon>Burkholderiales</taxon>
        <taxon>Sphaerotilaceae</taxon>
        <taxon>Inhella</taxon>
    </lineage>
</organism>
<keyword evidence="4" id="KW-1185">Reference proteome</keyword>
<dbReference type="PANTHER" id="PTHR42879:SF2">
    <property type="entry name" value="3-OXOACYL-[ACYL-CARRIER-PROTEIN] REDUCTASE FABG"/>
    <property type="match status" value="1"/>
</dbReference>
<dbReference type="Proteomes" id="UP000288587">
    <property type="component" value="Unassembled WGS sequence"/>
</dbReference>
<dbReference type="InterPro" id="IPR036291">
    <property type="entry name" value="NAD(P)-bd_dom_sf"/>
</dbReference>
<sequence>MSLHGRTALVTGSTQGIGLAIAESLARAGAQVVLHGIEPAAQGAEVAAQLQAATGARCTYVSANLMDEAQAAGLVAQAEALLAPIDIMVNNAGIQFTCPVAEFPAERWNAILAVNLSACFHTMKAAIPGMRQRRWGRLINIASVHGLVASLNKGAYLAAKHGLVGLNKGVALETATDGITANCICPGWTDTALIQPQIEARAAAVGGDREAGIRELLREKQPNLTLLPPSALGEVAVFLCSPAAAGITGVALPVDGGWTAQ</sequence>
<name>A0A437LHJ1_9BURK</name>
<dbReference type="Gene3D" id="3.40.50.720">
    <property type="entry name" value="NAD(P)-binding Rossmann-like Domain"/>
    <property type="match status" value="1"/>
</dbReference>
<dbReference type="OrthoDB" id="9786435at2"/>
<protein>
    <submittedName>
        <fullName evidence="3">SDR family oxidoreductase</fullName>
    </submittedName>
</protein>
<dbReference type="SUPFAM" id="SSF51735">
    <property type="entry name" value="NAD(P)-binding Rossmann-fold domains"/>
    <property type="match status" value="1"/>
</dbReference>
<comment type="similarity">
    <text evidence="1 2">Belongs to the short-chain dehydrogenases/reductases (SDR) family.</text>
</comment>
<dbReference type="PRINTS" id="PR00081">
    <property type="entry name" value="GDHRDH"/>
</dbReference>
<comment type="caution">
    <text evidence="3">The sequence shown here is derived from an EMBL/GenBank/DDBJ whole genome shotgun (WGS) entry which is preliminary data.</text>
</comment>
<accession>A0A437LHJ1</accession>
<dbReference type="InterPro" id="IPR050259">
    <property type="entry name" value="SDR"/>
</dbReference>
<dbReference type="Pfam" id="PF00106">
    <property type="entry name" value="adh_short"/>
    <property type="match status" value="1"/>
</dbReference>
<dbReference type="PANTHER" id="PTHR42879">
    <property type="entry name" value="3-OXOACYL-(ACYL-CARRIER-PROTEIN) REDUCTASE"/>
    <property type="match status" value="1"/>
</dbReference>
<evidence type="ECO:0000313" key="4">
    <source>
        <dbReference type="Proteomes" id="UP000288587"/>
    </source>
</evidence>
<proteinExistence type="inferred from homology"/>
<dbReference type="InterPro" id="IPR002347">
    <property type="entry name" value="SDR_fam"/>
</dbReference>
<dbReference type="EMBL" id="SACM01000003">
    <property type="protein sequence ID" value="RVT84856.1"/>
    <property type="molecule type" value="Genomic_DNA"/>
</dbReference>
<dbReference type="PRINTS" id="PR00080">
    <property type="entry name" value="SDRFAMILY"/>
</dbReference>
<reference evidence="3 4" key="1">
    <citation type="submission" date="2019-01" db="EMBL/GenBank/DDBJ databases">
        <authorList>
            <person name="Chen W.-M."/>
        </authorList>
    </citation>
    <scope>NUCLEOTIDE SEQUENCE [LARGE SCALE GENOMIC DNA]</scope>
    <source>
        <strain evidence="3 4">CCP-18</strain>
    </source>
</reference>
<evidence type="ECO:0000313" key="3">
    <source>
        <dbReference type="EMBL" id="RVT84856.1"/>
    </source>
</evidence>
<gene>
    <name evidence="3" type="ORF">EOD73_12060</name>
</gene>
<dbReference type="AlphaFoldDB" id="A0A437LHJ1"/>